<dbReference type="EMBL" id="KQ414740">
    <property type="protein sequence ID" value="KOC61999.1"/>
    <property type="molecule type" value="Genomic_DNA"/>
</dbReference>
<protein>
    <submittedName>
        <fullName evidence="1">Uncharacterized protein</fullName>
    </submittedName>
</protein>
<name>A0A0L7QTW5_9HYME</name>
<sequence length="56" mass="6689">MSGTPMKYPRTLSFYHFYFKAKRGWVVRYRTIIAIISLPLSYKITKPSYNPENVTR</sequence>
<gene>
    <name evidence="1" type="ORF">WH47_01791</name>
</gene>
<reference evidence="1 2" key="1">
    <citation type="submission" date="2015-07" db="EMBL/GenBank/DDBJ databases">
        <title>The genome of Habropoda laboriosa.</title>
        <authorList>
            <person name="Pan H."/>
            <person name="Kapheim K."/>
        </authorList>
    </citation>
    <scope>NUCLEOTIDE SEQUENCE [LARGE SCALE GENOMIC DNA]</scope>
    <source>
        <strain evidence="1">0110345459</strain>
    </source>
</reference>
<proteinExistence type="predicted"/>
<evidence type="ECO:0000313" key="2">
    <source>
        <dbReference type="Proteomes" id="UP000053825"/>
    </source>
</evidence>
<accession>A0A0L7QTW5</accession>
<dbReference type="AlphaFoldDB" id="A0A0L7QTW5"/>
<keyword evidence="2" id="KW-1185">Reference proteome</keyword>
<dbReference type="Proteomes" id="UP000053825">
    <property type="component" value="Unassembled WGS sequence"/>
</dbReference>
<organism evidence="1 2">
    <name type="scientific">Habropoda laboriosa</name>
    <dbReference type="NCBI Taxonomy" id="597456"/>
    <lineage>
        <taxon>Eukaryota</taxon>
        <taxon>Metazoa</taxon>
        <taxon>Ecdysozoa</taxon>
        <taxon>Arthropoda</taxon>
        <taxon>Hexapoda</taxon>
        <taxon>Insecta</taxon>
        <taxon>Pterygota</taxon>
        <taxon>Neoptera</taxon>
        <taxon>Endopterygota</taxon>
        <taxon>Hymenoptera</taxon>
        <taxon>Apocrita</taxon>
        <taxon>Aculeata</taxon>
        <taxon>Apoidea</taxon>
        <taxon>Anthophila</taxon>
        <taxon>Apidae</taxon>
        <taxon>Habropoda</taxon>
    </lineage>
</organism>
<evidence type="ECO:0000313" key="1">
    <source>
        <dbReference type="EMBL" id="KOC61999.1"/>
    </source>
</evidence>